<dbReference type="PANTHER" id="PTHR42770">
    <property type="entry name" value="AMINO ACID TRANSPORTER-RELATED"/>
    <property type="match status" value="1"/>
</dbReference>
<evidence type="ECO:0000259" key="6">
    <source>
        <dbReference type="Pfam" id="PF00324"/>
    </source>
</evidence>
<dbReference type="InterPro" id="IPR004841">
    <property type="entry name" value="AA-permease/SLC12A_dom"/>
</dbReference>
<dbReference type="PIRSF" id="PIRSF006060">
    <property type="entry name" value="AA_transporter"/>
    <property type="match status" value="1"/>
</dbReference>
<feature type="transmembrane region" description="Helical" evidence="5">
    <location>
        <begin position="43"/>
        <end position="61"/>
    </location>
</feature>
<dbReference type="Pfam" id="PF00324">
    <property type="entry name" value="AA_permease"/>
    <property type="match status" value="1"/>
</dbReference>
<accession>A0AA97BQT8</accession>
<dbReference type="GO" id="GO:0016020">
    <property type="term" value="C:membrane"/>
    <property type="evidence" value="ECO:0007669"/>
    <property type="project" value="UniProtKB-SubCell"/>
</dbReference>
<feature type="transmembrane region" description="Helical" evidence="5">
    <location>
        <begin position="444"/>
        <end position="462"/>
    </location>
</feature>
<proteinExistence type="predicted"/>
<comment type="subcellular location">
    <subcellularLocation>
        <location evidence="1">Membrane</location>
        <topology evidence="1">Multi-pass membrane protein</topology>
    </subcellularLocation>
</comment>
<dbReference type="RefSeq" id="WP_316787666.1">
    <property type="nucleotide sequence ID" value="NZ_CP053540.1"/>
</dbReference>
<dbReference type="EMBL" id="CP053540">
    <property type="protein sequence ID" value="WOB44593.1"/>
    <property type="molecule type" value="Genomic_DNA"/>
</dbReference>
<evidence type="ECO:0000256" key="3">
    <source>
        <dbReference type="ARBA" id="ARBA00022989"/>
    </source>
</evidence>
<evidence type="ECO:0000256" key="5">
    <source>
        <dbReference type="SAM" id="Phobius"/>
    </source>
</evidence>
<evidence type="ECO:0000256" key="2">
    <source>
        <dbReference type="ARBA" id="ARBA00022692"/>
    </source>
</evidence>
<feature type="transmembrane region" description="Helical" evidence="5">
    <location>
        <begin position="468"/>
        <end position="486"/>
    </location>
</feature>
<dbReference type="NCBIfam" id="TIGR00908">
    <property type="entry name" value="2A0305"/>
    <property type="match status" value="1"/>
</dbReference>
<dbReference type="GO" id="GO:0055085">
    <property type="term" value="P:transmembrane transport"/>
    <property type="evidence" value="ECO:0007669"/>
    <property type="project" value="InterPro"/>
</dbReference>
<reference evidence="7" key="1">
    <citation type="submission" date="2020-05" db="EMBL/GenBank/DDBJ databases">
        <authorList>
            <person name="Zhu T."/>
            <person name="Keshari N."/>
            <person name="Lu X."/>
        </authorList>
    </citation>
    <scope>NUCLEOTIDE SEQUENCE</scope>
    <source>
        <strain evidence="7">NK1-22</strain>
    </source>
</reference>
<evidence type="ECO:0000313" key="7">
    <source>
        <dbReference type="EMBL" id="WOB44593.1"/>
    </source>
</evidence>
<dbReference type="KEGG" id="tog:HNI00_16650"/>
<keyword evidence="4 5" id="KW-0472">Membrane</keyword>
<protein>
    <submittedName>
        <fullName evidence="7">Ethanolamine permease</fullName>
    </submittedName>
</protein>
<organism evidence="7">
    <name type="scientific">Thermoleptolyngbya oregonensis NK1-22</name>
    <dbReference type="NCBI Taxonomy" id="2547457"/>
    <lineage>
        <taxon>Bacteria</taxon>
        <taxon>Bacillati</taxon>
        <taxon>Cyanobacteriota</taxon>
        <taxon>Cyanophyceae</taxon>
        <taxon>Oculatellales</taxon>
        <taxon>Oculatellaceae</taxon>
        <taxon>Thermoleptolyngbya</taxon>
    </lineage>
</organism>
<dbReference type="AlphaFoldDB" id="A0AA97BQT8"/>
<dbReference type="InterPro" id="IPR004757">
    <property type="entry name" value="EtNH_permease"/>
</dbReference>
<feature type="transmembrane region" description="Helical" evidence="5">
    <location>
        <begin position="221"/>
        <end position="244"/>
    </location>
</feature>
<gene>
    <name evidence="7" type="primary">eat</name>
    <name evidence="7" type="ORF">HNI00_16650</name>
</gene>
<feature type="transmembrane region" description="Helical" evidence="5">
    <location>
        <begin position="264"/>
        <end position="282"/>
    </location>
</feature>
<dbReference type="Gene3D" id="1.20.1740.10">
    <property type="entry name" value="Amino acid/polyamine transporter I"/>
    <property type="match status" value="1"/>
</dbReference>
<dbReference type="InterPro" id="IPR050367">
    <property type="entry name" value="APC_superfamily"/>
</dbReference>
<feature type="transmembrane region" description="Helical" evidence="5">
    <location>
        <begin position="73"/>
        <end position="95"/>
    </location>
</feature>
<feature type="transmembrane region" description="Helical" evidence="5">
    <location>
        <begin position="156"/>
        <end position="173"/>
    </location>
</feature>
<sequence length="512" mass="54705">MAGQIPTDRNPGHPADEGALEAWVSYEPVEAAYFQKRQLRRSVGWGLLWALGVGAVISGNFSGWNFGLAAGGFGGMAIATLLTAVLYICLVYTIAELSAALPHAGGFYSFVRHAFGPLGGFLSGITDLIEYLITPALIAFFIGAYLNSLFPAVPPPIWWLLFYAIFVGINILGVEPSLKVGLVFTVIALAVLVDFYLGAVLSGKFQPGLLLNIAPTEGNPAWLPNGVGGIFGAIPYAIWFFLAIEQLPLSAEEATDSRRDIPRALLWGIATLLGFSLLTLVLNSGVPATLVTADTNETFVGAAAIARTTAPLADGLRAVFGEGTVATRTLTFLALTGLIASFHAVIYAYSRSLFALSRAGYLPRWISVTSQYRTPAIALLVGAAVGLLCIGLIELAGQAIGPALLNMVVFGAVLSYMLVFASYLKLKRDRPELYRPYLSPLGSAGAWVGLILSIVALVASLADPNYRPGIRGVLVVIAILLAYFFLYSRRRLVSRAPEEETALLLRVLHELR</sequence>
<feature type="domain" description="Amino acid permease/ SLC12A" evidence="6">
    <location>
        <begin position="58"/>
        <end position="467"/>
    </location>
</feature>
<feature type="transmembrane region" description="Helical" evidence="5">
    <location>
        <begin position="330"/>
        <end position="349"/>
    </location>
</feature>
<feature type="transmembrane region" description="Helical" evidence="5">
    <location>
        <begin position="376"/>
        <end position="397"/>
    </location>
</feature>
<name>A0AA97BQT8_9CYAN</name>
<feature type="transmembrane region" description="Helical" evidence="5">
    <location>
        <begin position="128"/>
        <end position="150"/>
    </location>
</feature>
<keyword evidence="3 5" id="KW-1133">Transmembrane helix</keyword>
<feature type="transmembrane region" description="Helical" evidence="5">
    <location>
        <begin position="180"/>
        <end position="201"/>
    </location>
</feature>
<feature type="transmembrane region" description="Helical" evidence="5">
    <location>
        <begin position="403"/>
        <end position="424"/>
    </location>
</feature>
<dbReference type="PANTHER" id="PTHR42770:SF7">
    <property type="entry name" value="MEMBRANE PROTEIN"/>
    <property type="match status" value="1"/>
</dbReference>
<evidence type="ECO:0000256" key="1">
    <source>
        <dbReference type="ARBA" id="ARBA00004141"/>
    </source>
</evidence>
<keyword evidence="2 5" id="KW-0812">Transmembrane</keyword>
<evidence type="ECO:0000256" key="4">
    <source>
        <dbReference type="ARBA" id="ARBA00023136"/>
    </source>
</evidence>